<dbReference type="InterPro" id="IPR036498">
    <property type="entry name" value="Nfu/NifU_N_sf"/>
</dbReference>
<dbReference type="Gene3D" id="3.30.1370.70">
    <property type="entry name" value="Scaffold protein Nfu/NifU, N-terminal domain"/>
    <property type="match status" value="1"/>
</dbReference>
<dbReference type="EMBL" id="NBSK02000002">
    <property type="protein sequence ID" value="KAJ0220843.1"/>
    <property type="molecule type" value="Genomic_DNA"/>
</dbReference>
<feature type="domain" description="Scaffold protein Nfu/NifU N-terminal" evidence="3">
    <location>
        <begin position="79"/>
        <end position="165"/>
    </location>
</feature>
<dbReference type="PANTHER" id="PTHR11178:SF1">
    <property type="entry name" value="NFU1 IRON-SULFUR CLUSTER SCAFFOLD HOMOLOG, MITOCHONDRIAL"/>
    <property type="match status" value="1"/>
</dbReference>
<gene>
    <name evidence="4" type="ORF">LSAT_V11C200088640</name>
</gene>
<reference evidence="4 5" key="1">
    <citation type="journal article" date="2017" name="Nat. Commun.">
        <title>Genome assembly with in vitro proximity ligation data and whole-genome triplication in lettuce.</title>
        <authorList>
            <person name="Reyes-Chin-Wo S."/>
            <person name="Wang Z."/>
            <person name="Yang X."/>
            <person name="Kozik A."/>
            <person name="Arikit S."/>
            <person name="Song C."/>
            <person name="Xia L."/>
            <person name="Froenicke L."/>
            <person name="Lavelle D.O."/>
            <person name="Truco M.J."/>
            <person name="Xia R."/>
            <person name="Zhu S."/>
            <person name="Xu C."/>
            <person name="Xu H."/>
            <person name="Xu X."/>
            <person name="Cox K."/>
            <person name="Korf I."/>
            <person name="Meyers B.C."/>
            <person name="Michelmore R.W."/>
        </authorList>
    </citation>
    <scope>NUCLEOTIDE SEQUENCE [LARGE SCALE GENOMIC DNA]</scope>
    <source>
        <strain evidence="5">cv. Salinas</strain>
        <tissue evidence="4">Seedlings</tissue>
    </source>
</reference>
<name>A0A9R1WBF5_LACSA</name>
<comment type="function">
    <text evidence="1">Molecular scaffold for [Fe-S] cluster assembly of mitochondrial iron-sulfur proteins.</text>
</comment>
<protein>
    <recommendedName>
        <fullName evidence="3">Scaffold protein Nfu/NifU N-terminal domain-containing protein</fullName>
    </recommendedName>
</protein>
<sequence length="186" mass="20328">MMRGLQRLVAGHRAHIGRRLEPYIDNAAARHTSRRLFMVSSSNNVSSRVTSSISRPFVLPAHASSGLGNFVGQKRSMFIQTQSTPNPLSLMFYPGKPVMEVGSADFPNARTAMNSPLAKALYGIDGITRVFFGSDFVTVTKSEDATWDFLKPEIFAAIMDFYSSGNPLFLDSATAASMDTAIHEVC</sequence>
<dbReference type="FunFam" id="3.30.1370.70:FF:000001">
    <property type="entry name" value="NifU-like protein 4, mitochondrial"/>
    <property type="match status" value="1"/>
</dbReference>
<dbReference type="PANTHER" id="PTHR11178">
    <property type="entry name" value="IRON-SULFUR CLUSTER SCAFFOLD PROTEIN NFU-RELATED"/>
    <property type="match status" value="1"/>
</dbReference>
<evidence type="ECO:0000256" key="1">
    <source>
        <dbReference type="ARBA" id="ARBA00002175"/>
    </source>
</evidence>
<keyword evidence="5" id="KW-1185">Reference proteome</keyword>
<dbReference type="Proteomes" id="UP000235145">
    <property type="component" value="Unassembled WGS sequence"/>
</dbReference>
<evidence type="ECO:0000256" key="2">
    <source>
        <dbReference type="ARBA" id="ARBA00006420"/>
    </source>
</evidence>
<dbReference type="InterPro" id="IPR014824">
    <property type="entry name" value="Nfu/NifU_N"/>
</dbReference>
<organism evidence="4 5">
    <name type="scientific">Lactuca sativa</name>
    <name type="common">Garden lettuce</name>
    <dbReference type="NCBI Taxonomy" id="4236"/>
    <lineage>
        <taxon>Eukaryota</taxon>
        <taxon>Viridiplantae</taxon>
        <taxon>Streptophyta</taxon>
        <taxon>Embryophyta</taxon>
        <taxon>Tracheophyta</taxon>
        <taxon>Spermatophyta</taxon>
        <taxon>Magnoliopsida</taxon>
        <taxon>eudicotyledons</taxon>
        <taxon>Gunneridae</taxon>
        <taxon>Pentapetalae</taxon>
        <taxon>asterids</taxon>
        <taxon>campanulids</taxon>
        <taxon>Asterales</taxon>
        <taxon>Asteraceae</taxon>
        <taxon>Cichorioideae</taxon>
        <taxon>Cichorieae</taxon>
        <taxon>Lactucinae</taxon>
        <taxon>Lactuca</taxon>
    </lineage>
</organism>
<evidence type="ECO:0000313" key="5">
    <source>
        <dbReference type="Proteomes" id="UP000235145"/>
    </source>
</evidence>
<comment type="caution">
    <text evidence="4">The sequence shown here is derived from an EMBL/GenBank/DDBJ whole genome shotgun (WGS) entry which is preliminary data.</text>
</comment>
<dbReference type="SUPFAM" id="SSF110836">
    <property type="entry name" value="Hypothetical protein SAV1430"/>
    <property type="match status" value="1"/>
</dbReference>
<dbReference type="Pfam" id="PF08712">
    <property type="entry name" value="Nfu_N"/>
    <property type="match status" value="1"/>
</dbReference>
<dbReference type="AlphaFoldDB" id="A0A9R1WBF5"/>
<proteinExistence type="inferred from homology"/>
<comment type="similarity">
    <text evidence="2">Belongs to the NifU family.</text>
</comment>
<evidence type="ECO:0000259" key="3">
    <source>
        <dbReference type="SMART" id="SM00932"/>
    </source>
</evidence>
<dbReference type="SMART" id="SM00932">
    <property type="entry name" value="Nfu_N"/>
    <property type="match status" value="1"/>
</dbReference>
<evidence type="ECO:0000313" key="4">
    <source>
        <dbReference type="EMBL" id="KAJ0220843.1"/>
    </source>
</evidence>
<accession>A0A9R1WBF5</accession>